<sequence>MAARPARCIRDLQRTAQPAAPAAGRSALCGEDALVTGPSTCDLLGLRYGPPVTDDVHVLAGCARGQRSHGFVRAVRTRRMPKGQRWIDDERLAALHGDGPPLDEVLDPLAPTASPGVVPIAAAARAVVDTVVRCTHLPADWRPRCSRTGGCPACWRDPRHHRELALRNTRALMCEAVQRRRTTLTGLRAEVAAAPRRGGALARLAMQDIDAGCRSAPECELHDLVRTSRLLPEPRWNQPLPGHRGIHPDACWQHALLVVEVDSRSFHGFGDAPARTEERRARYPTLGWRALPVSPARLRAEPAAVLREIEAAYLAGLRDG</sequence>
<protein>
    <recommendedName>
        <fullName evidence="3">DUF559 domain-containing protein</fullName>
    </recommendedName>
</protein>
<evidence type="ECO:0000313" key="2">
    <source>
        <dbReference type="Proteomes" id="UP000295217"/>
    </source>
</evidence>
<dbReference type="AlphaFoldDB" id="A0A4R5A7R8"/>
<dbReference type="EMBL" id="SMLB01000022">
    <property type="protein sequence ID" value="TDD68218.1"/>
    <property type="molecule type" value="Genomic_DNA"/>
</dbReference>
<organism evidence="1 2">
    <name type="scientific">Jiangella aurantiaca</name>
    <dbReference type="NCBI Taxonomy" id="2530373"/>
    <lineage>
        <taxon>Bacteria</taxon>
        <taxon>Bacillati</taxon>
        <taxon>Actinomycetota</taxon>
        <taxon>Actinomycetes</taxon>
        <taxon>Jiangellales</taxon>
        <taxon>Jiangellaceae</taxon>
        <taxon>Jiangella</taxon>
    </lineage>
</organism>
<gene>
    <name evidence="1" type="ORF">E1262_16645</name>
</gene>
<proteinExistence type="predicted"/>
<evidence type="ECO:0000313" key="1">
    <source>
        <dbReference type="EMBL" id="TDD68218.1"/>
    </source>
</evidence>
<accession>A0A4R5A7R8</accession>
<dbReference type="RefSeq" id="WP_132104270.1">
    <property type="nucleotide sequence ID" value="NZ_SMLB01000022.1"/>
</dbReference>
<dbReference type="Proteomes" id="UP000295217">
    <property type="component" value="Unassembled WGS sequence"/>
</dbReference>
<evidence type="ECO:0008006" key="3">
    <source>
        <dbReference type="Google" id="ProtNLM"/>
    </source>
</evidence>
<comment type="caution">
    <text evidence="1">The sequence shown here is derived from an EMBL/GenBank/DDBJ whole genome shotgun (WGS) entry which is preliminary data.</text>
</comment>
<keyword evidence="2" id="KW-1185">Reference proteome</keyword>
<reference evidence="1 2" key="1">
    <citation type="submission" date="2019-02" db="EMBL/GenBank/DDBJ databases">
        <title>Draft genome sequences of novel Actinobacteria.</title>
        <authorList>
            <person name="Sahin N."/>
            <person name="Ay H."/>
            <person name="Saygin H."/>
        </authorList>
    </citation>
    <scope>NUCLEOTIDE SEQUENCE [LARGE SCALE GENOMIC DNA]</scope>
    <source>
        <strain evidence="1 2">8K307</strain>
    </source>
</reference>
<dbReference type="OrthoDB" id="4870610at2"/>
<name>A0A4R5A7R8_9ACTN</name>